<dbReference type="GO" id="GO:0015920">
    <property type="term" value="P:lipopolysaccharide transport"/>
    <property type="evidence" value="ECO:0007669"/>
    <property type="project" value="TreeGrafter"/>
</dbReference>
<accession>A0A0A0D9L4</accession>
<feature type="transmembrane region" description="Helical" evidence="6">
    <location>
        <begin position="67"/>
        <end position="84"/>
    </location>
</feature>
<dbReference type="PANTHER" id="PTHR33529">
    <property type="entry name" value="SLR0882 PROTEIN-RELATED"/>
    <property type="match status" value="1"/>
</dbReference>
<dbReference type="EMBL" id="JANX01000084">
    <property type="protein sequence ID" value="KGM34563.1"/>
    <property type="molecule type" value="Genomic_DNA"/>
</dbReference>
<evidence type="ECO:0000256" key="2">
    <source>
        <dbReference type="ARBA" id="ARBA00022475"/>
    </source>
</evidence>
<dbReference type="Pfam" id="PF03739">
    <property type="entry name" value="LptF_LptG"/>
    <property type="match status" value="1"/>
</dbReference>
<dbReference type="InterPro" id="IPR005495">
    <property type="entry name" value="LptG/LptF_permease"/>
</dbReference>
<feature type="transmembrane region" description="Helical" evidence="6">
    <location>
        <begin position="280"/>
        <end position="299"/>
    </location>
</feature>
<keyword evidence="3 6" id="KW-0812">Transmembrane</keyword>
<keyword evidence="2" id="KW-1003">Cell membrane</keyword>
<dbReference type="AlphaFoldDB" id="A0A0A0D9L4"/>
<dbReference type="GO" id="GO:0055085">
    <property type="term" value="P:transmembrane transport"/>
    <property type="evidence" value="ECO:0007669"/>
    <property type="project" value="InterPro"/>
</dbReference>
<keyword evidence="5 6" id="KW-0472">Membrane</keyword>
<feature type="transmembrane region" description="Helical" evidence="6">
    <location>
        <begin position="96"/>
        <end position="117"/>
    </location>
</feature>
<keyword evidence="4 6" id="KW-1133">Transmembrane helix</keyword>
<evidence type="ECO:0000313" key="8">
    <source>
        <dbReference type="Proteomes" id="UP000029995"/>
    </source>
</evidence>
<evidence type="ECO:0000256" key="4">
    <source>
        <dbReference type="ARBA" id="ARBA00022989"/>
    </source>
</evidence>
<evidence type="ECO:0000256" key="1">
    <source>
        <dbReference type="ARBA" id="ARBA00004651"/>
    </source>
</evidence>
<gene>
    <name evidence="7" type="ORF">P409_09510</name>
</gene>
<reference evidence="7 8" key="1">
    <citation type="submission" date="2014-01" db="EMBL/GenBank/DDBJ databases">
        <title>Genome sequence determination for a cystic fibrosis isolate, Inquilinus limosus.</title>
        <authorList>
            <person name="Pino M."/>
            <person name="Di Conza J."/>
            <person name="Gutkind G."/>
        </authorList>
    </citation>
    <scope>NUCLEOTIDE SEQUENCE [LARGE SCALE GENOMIC DNA]</scope>
    <source>
        <strain evidence="7 8">MP06</strain>
    </source>
</reference>
<dbReference type="PANTHER" id="PTHR33529:SF2">
    <property type="entry name" value="LIPOPOLYSACCHARIDE EXPORT SYSTEM PERMEASE PROTEIN LPTG"/>
    <property type="match status" value="1"/>
</dbReference>
<comment type="subcellular location">
    <subcellularLocation>
        <location evidence="1">Cell membrane</location>
        <topology evidence="1">Multi-pass membrane protein</topology>
    </subcellularLocation>
</comment>
<protein>
    <recommendedName>
        <fullName evidence="9">Permease</fullName>
    </recommendedName>
</protein>
<dbReference type="InterPro" id="IPR030923">
    <property type="entry name" value="LptG"/>
</dbReference>
<sequence>MLRSPTLYAYIVRQFLFWFLAVLLVLSSVIAVFEFVEFVRQVSSIPDLPVSLAFTLAAFKLPSDVEILFHFAVLIAAMVTFWRMTRSRELVVARAAGLSAWQFLAPVIAAAMVLGVVKITVVNPISAAMYSRFERLDLDFLGGTGDVMKVAKTGFWLRQKDEGEIVVIHAEKVSSNGDELQNAMFLLLNPDETYRGRIDAASAHLQDGKWVINDAWVMNGEQPAQHVDTTSIPSSLTRNSIQERFASQQTISFWDLPDYIRNLEATGFSSTRYRIAYQSLLSQPLLMAAMILVAAAFSLRPGRRVDTVLMIVGAIVTGFSIFVLGDIVAALGRQGSLPVPMAAWATSGVALMFGVAVLLHLEDG</sequence>
<feature type="transmembrane region" description="Helical" evidence="6">
    <location>
        <begin position="341"/>
        <end position="361"/>
    </location>
</feature>
<dbReference type="RefSeq" id="WP_034834717.1">
    <property type="nucleotide sequence ID" value="NZ_JANX01000084.1"/>
</dbReference>
<evidence type="ECO:0000256" key="5">
    <source>
        <dbReference type="ARBA" id="ARBA00023136"/>
    </source>
</evidence>
<dbReference type="OrthoDB" id="9798468at2"/>
<dbReference type="Proteomes" id="UP000029995">
    <property type="component" value="Unassembled WGS sequence"/>
</dbReference>
<evidence type="ECO:0000256" key="3">
    <source>
        <dbReference type="ARBA" id="ARBA00022692"/>
    </source>
</evidence>
<evidence type="ECO:0000313" key="7">
    <source>
        <dbReference type="EMBL" id="KGM34563.1"/>
    </source>
</evidence>
<evidence type="ECO:0000256" key="6">
    <source>
        <dbReference type="SAM" id="Phobius"/>
    </source>
</evidence>
<dbReference type="GO" id="GO:0043190">
    <property type="term" value="C:ATP-binding cassette (ABC) transporter complex"/>
    <property type="evidence" value="ECO:0007669"/>
    <property type="project" value="InterPro"/>
</dbReference>
<dbReference type="NCBIfam" id="TIGR04408">
    <property type="entry name" value="LptG_lptG"/>
    <property type="match status" value="1"/>
</dbReference>
<evidence type="ECO:0008006" key="9">
    <source>
        <dbReference type="Google" id="ProtNLM"/>
    </source>
</evidence>
<feature type="transmembrane region" description="Helical" evidence="6">
    <location>
        <begin position="308"/>
        <end position="329"/>
    </location>
</feature>
<organism evidence="7 8">
    <name type="scientific">Inquilinus limosus MP06</name>
    <dbReference type="NCBI Taxonomy" id="1398085"/>
    <lineage>
        <taxon>Bacteria</taxon>
        <taxon>Pseudomonadati</taxon>
        <taxon>Pseudomonadota</taxon>
        <taxon>Alphaproteobacteria</taxon>
        <taxon>Rhodospirillales</taxon>
        <taxon>Rhodospirillaceae</taxon>
        <taxon>Inquilinus</taxon>
    </lineage>
</organism>
<name>A0A0A0D9L4_9PROT</name>
<feature type="transmembrane region" description="Helical" evidence="6">
    <location>
        <begin position="15"/>
        <end position="33"/>
    </location>
</feature>
<proteinExistence type="predicted"/>
<comment type="caution">
    <text evidence="7">The sequence shown here is derived from an EMBL/GenBank/DDBJ whole genome shotgun (WGS) entry which is preliminary data.</text>
</comment>